<accession>A0A7X2XHB2</accession>
<proteinExistence type="predicted"/>
<dbReference type="EMBL" id="WNBM01000010">
    <property type="protein sequence ID" value="MTT76736.1"/>
    <property type="molecule type" value="Genomic_DNA"/>
</dbReference>
<dbReference type="Proteomes" id="UP000484547">
    <property type="component" value="Unassembled WGS sequence"/>
</dbReference>
<evidence type="ECO:0008006" key="5">
    <source>
        <dbReference type="Google" id="ProtNLM"/>
    </source>
</evidence>
<protein>
    <recommendedName>
        <fullName evidence="5">Phage XkdN-like protein</fullName>
    </recommendedName>
</protein>
<gene>
    <name evidence="1" type="ORF">GMD11_10770</name>
    <name evidence="2" type="ORF">GMD18_11080</name>
</gene>
<reference evidence="3 4" key="1">
    <citation type="journal article" date="2019" name="Nat. Med.">
        <title>A library of human gut bacterial isolates paired with longitudinal multiomics data enables mechanistic microbiome research.</title>
        <authorList>
            <person name="Poyet M."/>
            <person name="Groussin M."/>
            <person name="Gibbons S.M."/>
            <person name="Avila-Pacheco J."/>
            <person name="Jiang X."/>
            <person name="Kearney S.M."/>
            <person name="Perrotta A.R."/>
            <person name="Berdy B."/>
            <person name="Zhao S."/>
            <person name="Lieberman T.D."/>
            <person name="Swanson P.K."/>
            <person name="Smith M."/>
            <person name="Roesemann S."/>
            <person name="Alexander J.E."/>
            <person name="Rich S.A."/>
            <person name="Livny J."/>
            <person name="Vlamakis H."/>
            <person name="Clish C."/>
            <person name="Bullock K."/>
            <person name="Deik A."/>
            <person name="Scott J."/>
            <person name="Pierce K.A."/>
            <person name="Xavier R.J."/>
            <person name="Alm E.J."/>
        </authorList>
    </citation>
    <scope>NUCLEOTIDE SEQUENCE [LARGE SCALE GENOMIC DNA]</scope>
    <source>
        <strain evidence="1 4">BIOML-A13</strain>
        <strain evidence="2 3">BIOML-A3</strain>
    </source>
</reference>
<dbReference type="Proteomes" id="UP000443070">
    <property type="component" value="Unassembled WGS sequence"/>
</dbReference>
<comment type="caution">
    <text evidence="1">The sequence shown here is derived from an EMBL/GenBank/DDBJ whole genome shotgun (WGS) entry which is preliminary data.</text>
</comment>
<evidence type="ECO:0000313" key="3">
    <source>
        <dbReference type="Proteomes" id="UP000443070"/>
    </source>
</evidence>
<dbReference type="RefSeq" id="WP_149877326.1">
    <property type="nucleotide sequence ID" value="NZ_WNBG01000013.1"/>
</dbReference>
<sequence>MKETIQNGKHLLTLEELIDKKTELLFKKTIEVEIESLGGTLVFKQIPLSAIVRTIDDVFSVHGRSVMAISEAVKMLIYDSCLLLQNKDLQAAYECAEPYDIVEKIFGNDFMAIGKIGDELLKMYNVDLEKIGEMLKN</sequence>
<evidence type="ECO:0000313" key="1">
    <source>
        <dbReference type="EMBL" id="MTT76736.1"/>
    </source>
</evidence>
<dbReference type="OrthoDB" id="1807498at2"/>
<name>A0A7X2XHB2_9FIRM</name>
<evidence type="ECO:0000313" key="2">
    <source>
        <dbReference type="EMBL" id="MTU04926.1"/>
    </source>
</evidence>
<dbReference type="EMBL" id="WNBW01000013">
    <property type="protein sequence ID" value="MTU04926.1"/>
    <property type="molecule type" value="Genomic_DNA"/>
</dbReference>
<organism evidence="1 4">
    <name type="scientific">Phascolarctobacterium faecium</name>
    <dbReference type="NCBI Taxonomy" id="33025"/>
    <lineage>
        <taxon>Bacteria</taxon>
        <taxon>Bacillati</taxon>
        <taxon>Bacillota</taxon>
        <taxon>Negativicutes</taxon>
        <taxon>Acidaminococcales</taxon>
        <taxon>Acidaminococcaceae</taxon>
        <taxon>Phascolarctobacterium</taxon>
    </lineage>
</organism>
<dbReference type="AlphaFoldDB" id="A0A7X2XHB2"/>
<evidence type="ECO:0000313" key="4">
    <source>
        <dbReference type="Proteomes" id="UP000484547"/>
    </source>
</evidence>
<keyword evidence="3" id="KW-1185">Reference proteome</keyword>